<protein>
    <submittedName>
        <fullName evidence="1">Uncharacterized protein</fullName>
    </submittedName>
</protein>
<sequence length="68" mass="7134">MTFQRGVEASAKVFGLEAKLVAVEDGMVTLDIGGNRITVPANGDSEGVQVREITEKNVVVVIPHNVAG</sequence>
<comment type="caution">
    <text evidence="1">The sequence shown here is derived from an EMBL/GenBank/DDBJ whole genome shotgun (WGS) entry which is preliminary data.</text>
</comment>
<keyword evidence="2" id="KW-1185">Reference proteome</keyword>
<evidence type="ECO:0000313" key="1">
    <source>
        <dbReference type="EMBL" id="GAA1768064.1"/>
    </source>
</evidence>
<accession>A0ABN2KXF6</accession>
<gene>
    <name evidence="1" type="ORF">GCM10009681_43980</name>
</gene>
<dbReference type="RefSeq" id="WP_344085172.1">
    <property type="nucleotide sequence ID" value="NZ_BAAALS010000024.1"/>
</dbReference>
<organism evidence="1 2">
    <name type="scientific">Luedemannella helvata</name>
    <dbReference type="NCBI Taxonomy" id="349315"/>
    <lineage>
        <taxon>Bacteria</taxon>
        <taxon>Bacillati</taxon>
        <taxon>Actinomycetota</taxon>
        <taxon>Actinomycetes</taxon>
        <taxon>Micromonosporales</taxon>
        <taxon>Micromonosporaceae</taxon>
        <taxon>Luedemannella</taxon>
    </lineage>
</organism>
<evidence type="ECO:0000313" key="2">
    <source>
        <dbReference type="Proteomes" id="UP001500655"/>
    </source>
</evidence>
<dbReference type="Proteomes" id="UP001500655">
    <property type="component" value="Unassembled WGS sequence"/>
</dbReference>
<reference evidence="1 2" key="1">
    <citation type="journal article" date="2019" name="Int. J. Syst. Evol. Microbiol.">
        <title>The Global Catalogue of Microorganisms (GCM) 10K type strain sequencing project: providing services to taxonomists for standard genome sequencing and annotation.</title>
        <authorList>
            <consortium name="The Broad Institute Genomics Platform"/>
            <consortium name="The Broad Institute Genome Sequencing Center for Infectious Disease"/>
            <person name="Wu L."/>
            <person name="Ma J."/>
        </authorList>
    </citation>
    <scope>NUCLEOTIDE SEQUENCE [LARGE SCALE GENOMIC DNA]</scope>
    <source>
        <strain evidence="1 2">JCM 13249</strain>
    </source>
</reference>
<dbReference type="EMBL" id="BAAALS010000024">
    <property type="protein sequence ID" value="GAA1768064.1"/>
    <property type="molecule type" value="Genomic_DNA"/>
</dbReference>
<name>A0ABN2KXF6_9ACTN</name>
<proteinExistence type="predicted"/>